<dbReference type="AlphaFoldDB" id="A0A7W4J2C6"/>
<proteinExistence type="predicted"/>
<gene>
    <name evidence="1" type="ORF">HLH35_15140</name>
</gene>
<evidence type="ECO:0000313" key="2">
    <source>
        <dbReference type="Proteomes" id="UP000577891"/>
    </source>
</evidence>
<dbReference type="InterPro" id="IPR014988">
    <property type="entry name" value="Uncharacterised_YqcI/YcgG"/>
</dbReference>
<keyword evidence="2" id="KW-1185">Reference proteome</keyword>
<dbReference type="Proteomes" id="UP000577891">
    <property type="component" value="Unassembled WGS sequence"/>
</dbReference>
<dbReference type="RefSeq" id="WP_182979927.1">
    <property type="nucleotide sequence ID" value="NZ_BAABGB010000023.1"/>
</dbReference>
<comment type="caution">
    <text evidence="1">The sequence shown here is derived from an EMBL/GenBank/DDBJ whole genome shotgun (WGS) entry which is preliminary data.</text>
</comment>
<sequence length="251" mass="28957">MTRLYLSRHEAERKIRNGNWENLVFSEFKALMESSTRAFPCVFGIAGYRQDQLRYLFLEDLDVNILARELGDFVENARTFGANTSLVVFTRPRPVRTIEAYYREFWLVLDQLSRHDRAEWPRGIPQQIDHPLWEFCFHGEPIFVVCNTPAHVMRQSRRSTSFMLTFQPRWVFDRILGTDAAAEAAFGTVRERLIPYDGVAPSPALGRYGDPVGREFQQYFLPDDNIAALECPFKELARSGSPSTPKRISAA</sequence>
<dbReference type="PANTHER" id="PTHR40045:SF1">
    <property type="entry name" value="YQCI_YCGG FAMILY PROTEIN"/>
    <property type="match status" value="1"/>
</dbReference>
<organism evidence="1 2">
    <name type="scientific">Gluconacetobacter asukensis</name>
    <dbReference type="NCBI Taxonomy" id="1017181"/>
    <lineage>
        <taxon>Bacteria</taxon>
        <taxon>Pseudomonadati</taxon>
        <taxon>Pseudomonadota</taxon>
        <taxon>Alphaproteobacteria</taxon>
        <taxon>Acetobacterales</taxon>
        <taxon>Acetobacteraceae</taxon>
        <taxon>Gluconacetobacter</taxon>
    </lineage>
</organism>
<reference evidence="1 2" key="1">
    <citation type="submission" date="2020-04" db="EMBL/GenBank/DDBJ databases">
        <title>Description of novel Gluconacetobacter.</title>
        <authorList>
            <person name="Sombolestani A."/>
        </authorList>
    </citation>
    <scope>NUCLEOTIDE SEQUENCE [LARGE SCALE GENOMIC DNA]</scope>
    <source>
        <strain evidence="1 2">LMG 27724</strain>
    </source>
</reference>
<dbReference type="EMBL" id="JABEQE010000014">
    <property type="protein sequence ID" value="MBB2173435.1"/>
    <property type="molecule type" value="Genomic_DNA"/>
</dbReference>
<name>A0A7W4J2C6_9PROT</name>
<accession>A0A7W4J2C6</accession>
<protein>
    <submittedName>
        <fullName evidence="1">YqcI/YcgG family protein</fullName>
    </submittedName>
</protein>
<evidence type="ECO:0000313" key="1">
    <source>
        <dbReference type="EMBL" id="MBB2173435.1"/>
    </source>
</evidence>
<dbReference type="Pfam" id="PF08892">
    <property type="entry name" value="YqcI_YcgG"/>
    <property type="match status" value="1"/>
</dbReference>
<dbReference type="PANTHER" id="PTHR40045">
    <property type="entry name" value="YCGG FAMILY PROTEIN"/>
    <property type="match status" value="1"/>
</dbReference>